<protein>
    <submittedName>
        <fullName evidence="1">Uncharacterized protein</fullName>
    </submittedName>
</protein>
<name>K0NFN3_9LACO</name>
<evidence type="ECO:0000313" key="1">
    <source>
        <dbReference type="EMBL" id="CCK84042.1"/>
    </source>
</evidence>
<gene>
    <name evidence="1" type="ORF">BN146_07290</name>
</gene>
<evidence type="ECO:0000313" key="2">
    <source>
        <dbReference type="Proteomes" id="UP000009325"/>
    </source>
</evidence>
<sequence>MSNYHDFKVGKIYNPDDRKYYHKGMSFNPEDLH</sequence>
<dbReference type="AlphaFoldDB" id="K0NFN3"/>
<dbReference type="EMBL" id="CALZ01000113">
    <property type="protein sequence ID" value="CCK84042.1"/>
    <property type="molecule type" value="Genomic_DNA"/>
</dbReference>
<organism evidence="1 2">
    <name type="scientific">Lactobacillus equicursoris 66c</name>
    <dbReference type="NCBI Taxonomy" id="872326"/>
    <lineage>
        <taxon>Bacteria</taxon>
        <taxon>Bacillati</taxon>
        <taxon>Bacillota</taxon>
        <taxon>Bacilli</taxon>
        <taxon>Lactobacillales</taxon>
        <taxon>Lactobacillaceae</taxon>
        <taxon>Lactobacillus</taxon>
    </lineage>
</organism>
<dbReference type="Proteomes" id="UP000009325">
    <property type="component" value="Unassembled WGS sequence"/>
</dbReference>
<accession>K0NFN3</accession>
<reference evidence="1 2" key="1">
    <citation type="submission" date="2012-08" db="EMBL/GenBank/DDBJ databases">
        <title>Draft Genome Sequences of Lactobacillus equicursoris CIP 110162T, isolated from thoroughbred racehorse feces and Lactobacillus sp. CRBIP 24.137 isolated from urine of human.</title>
        <authorList>
            <person name="Cousin S."/>
            <person name="Loux V."/>
            <person name="Ma L."/>
            <person name="Creno S."/>
            <person name="Clermont D."/>
            <person name="Bizet C."/>
            <person name="Bouchier C."/>
        </authorList>
    </citation>
    <scope>NUCLEOTIDE SEQUENCE [LARGE SCALE GENOMIC DNA]</scope>
    <source>
        <strain evidence="1 2">66c</strain>
    </source>
</reference>
<proteinExistence type="predicted"/>
<comment type="caution">
    <text evidence="1">The sequence shown here is derived from an EMBL/GenBank/DDBJ whole genome shotgun (WGS) entry which is preliminary data.</text>
</comment>